<accession>A0A6N9H5D8</accession>
<dbReference type="InterPro" id="IPR011545">
    <property type="entry name" value="DEAD/DEAH_box_helicase_dom"/>
</dbReference>
<dbReference type="SUPFAM" id="SSF52540">
    <property type="entry name" value="P-loop containing nucleoside triphosphate hydrolases"/>
    <property type="match status" value="1"/>
</dbReference>
<dbReference type="Pfam" id="PF00270">
    <property type="entry name" value="DEAD"/>
    <property type="match status" value="1"/>
</dbReference>
<organism evidence="6 7">
    <name type="scientific">Brevibacterium rongguiense</name>
    <dbReference type="NCBI Taxonomy" id="2695267"/>
    <lineage>
        <taxon>Bacteria</taxon>
        <taxon>Bacillati</taxon>
        <taxon>Actinomycetota</taxon>
        <taxon>Actinomycetes</taxon>
        <taxon>Micrococcales</taxon>
        <taxon>Brevibacteriaceae</taxon>
        <taxon>Brevibacterium</taxon>
    </lineage>
</organism>
<reference evidence="6 7" key="1">
    <citation type="submission" date="2020-01" db="EMBL/GenBank/DDBJ databases">
        <authorList>
            <person name="Deng T."/>
        </authorList>
    </citation>
    <scope>NUCLEOTIDE SEQUENCE [LARGE SCALE GENOMIC DNA]</scope>
    <source>
        <strain evidence="6 7">5221</strain>
    </source>
</reference>
<dbReference type="GO" id="GO:0043138">
    <property type="term" value="F:3'-5' DNA helicase activity"/>
    <property type="evidence" value="ECO:0007669"/>
    <property type="project" value="TreeGrafter"/>
</dbReference>
<sequence>MESMSDSALFDLLSGYGQRADRITHVEDIPGRPGEHAPWPAWLSPDVVEALRATGVDAPWVHQAAAADAAHTGEDVILSTGTASGKSLGFLLPILHAIATTREEVPSRQATALYLSPTKALAHDQFGKVRALPLRGLRPGSYDGDTSKADKDWGRQHANLVFTNPDMLHRGILPGHPRFSRWLKSLRYIVVDEAHRYRGVFGSHVALIVRRLLRVAEHYGAQPVVIGASATMADPAAAFARFTGRPATAITQDTSPRAPGRFLLWEPPPLPGSEPGALAAVGAPGDTSGPVDGRSSAGSADAGAEAARALLADAQADPWADSALTALGVAPDPFGDSALVAPAPAGGGAMGGGATGVGAAGGGAAGREGGDGPGPQGEAGAVADANGLAPARRSTISEAADILADTTCAGYRSIAFIASRRGAEALADAVRDNVAEVEPELRKSIAAYRGGYLPEERRLLETGLRSGKLRTVASTNALELGIDIAGLDSVVMLGWPGTLASLWQQAGRAGRAGRPWIAVLIARDDPLDTFVVHHPESVFGAPVDAGVIDPSNPYVLGGHLCAAAAEAPLTEADLTRFGPTAASVVESLTAARMLRRRPHGWYWAKGESAAALTGIRGDGEAQVRIVEQATGTLLGTIDDAGAHMQIHPGAVYLHQGISYVVSELDLEARLAMVERKAVDYTTQARAVTEIRIESTDTSRGLPSGGRVHTGTVEVTDQVVAYAMRQKGSGVRLGEYPLELPARTLRTQAVWWTAPADVLEAAGVGRADVPGAVHAAEHASIGLLPLFAGCDRWDIGGVSTAVHADTGVATVFVYDGQAGGAGFAERGYAVFDEWQRATLEAIASCGCAAGCPACVQSPKCGNGNEPLEKDAAQRLLRALLA</sequence>
<dbReference type="SMART" id="SM00487">
    <property type="entry name" value="DEXDc"/>
    <property type="match status" value="1"/>
</dbReference>
<feature type="domain" description="Helicase C-terminal" evidence="5">
    <location>
        <begin position="395"/>
        <end position="554"/>
    </location>
</feature>
<proteinExistence type="predicted"/>
<feature type="domain" description="Helicase ATP-binding" evidence="4">
    <location>
        <begin position="67"/>
        <end position="250"/>
    </location>
</feature>
<dbReference type="CDD" id="cd17923">
    <property type="entry name" value="DEXHc_Hrq1-like"/>
    <property type="match status" value="1"/>
</dbReference>
<name>A0A6N9H5D8_9MICO</name>
<dbReference type="PANTHER" id="PTHR47957">
    <property type="entry name" value="ATP-DEPENDENT HELICASE HRQ1"/>
    <property type="match status" value="1"/>
</dbReference>
<keyword evidence="2" id="KW-0067">ATP-binding</keyword>
<evidence type="ECO:0000313" key="6">
    <source>
        <dbReference type="EMBL" id="MYM19250.1"/>
    </source>
</evidence>
<evidence type="ECO:0000256" key="3">
    <source>
        <dbReference type="SAM" id="MobiDB-lite"/>
    </source>
</evidence>
<dbReference type="InterPro" id="IPR055227">
    <property type="entry name" value="HRQ1_WHD"/>
</dbReference>
<dbReference type="SMART" id="SM00490">
    <property type="entry name" value="HELICc"/>
    <property type="match status" value="1"/>
</dbReference>
<dbReference type="GO" id="GO:0006289">
    <property type="term" value="P:nucleotide-excision repair"/>
    <property type="evidence" value="ECO:0007669"/>
    <property type="project" value="TreeGrafter"/>
</dbReference>
<dbReference type="GO" id="GO:0036297">
    <property type="term" value="P:interstrand cross-link repair"/>
    <property type="evidence" value="ECO:0007669"/>
    <property type="project" value="TreeGrafter"/>
</dbReference>
<dbReference type="Proteomes" id="UP000469215">
    <property type="component" value="Unassembled WGS sequence"/>
</dbReference>
<keyword evidence="6" id="KW-0347">Helicase</keyword>
<dbReference type="EMBL" id="WWEQ01000012">
    <property type="protein sequence ID" value="MYM19250.1"/>
    <property type="molecule type" value="Genomic_DNA"/>
</dbReference>
<feature type="region of interest" description="Disordered" evidence="3">
    <location>
        <begin position="273"/>
        <end position="300"/>
    </location>
</feature>
<evidence type="ECO:0000256" key="2">
    <source>
        <dbReference type="ARBA" id="ARBA00022840"/>
    </source>
</evidence>
<keyword evidence="7" id="KW-1185">Reference proteome</keyword>
<keyword evidence="6" id="KW-0378">Hydrolase</keyword>
<feature type="compositionally biased region" description="Gly residues" evidence="3">
    <location>
        <begin position="362"/>
        <end position="377"/>
    </location>
</feature>
<dbReference type="PANTHER" id="PTHR47957:SF3">
    <property type="entry name" value="ATP-DEPENDENT HELICASE HRQ1"/>
    <property type="match status" value="1"/>
</dbReference>
<gene>
    <name evidence="6" type="ORF">GSY69_04510</name>
</gene>
<protein>
    <submittedName>
        <fullName evidence="6">DEAD/DEAH box helicase</fullName>
    </submittedName>
</protein>
<keyword evidence="1" id="KW-0547">Nucleotide-binding</keyword>
<dbReference type="Pfam" id="PF22982">
    <property type="entry name" value="WHD_HRQ1"/>
    <property type="match status" value="1"/>
</dbReference>
<dbReference type="GO" id="GO:0003676">
    <property type="term" value="F:nucleic acid binding"/>
    <property type="evidence" value="ECO:0007669"/>
    <property type="project" value="InterPro"/>
</dbReference>
<evidence type="ECO:0000259" key="4">
    <source>
        <dbReference type="PROSITE" id="PS51192"/>
    </source>
</evidence>
<dbReference type="PROSITE" id="PS51192">
    <property type="entry name" value="HELICASE_ATP_BIND_1"/>
    <property type="match status" value="1"/>
</dbReference>
<dbReference type="InterPro" id="IPR018973">
    <property type="entry name" value="MZB"/>
</dbReference>
<dbReference type="InterPro" id="IPR001650">
    <property type="entry name" value="Helicase_C-like"/>
</dbReference>
<dbReference type="Pfam" id="PF00271">
    <property type="entry name" value="Helicase_C"/>
    <property type="match status" value="1"/>
</dbReference>
<evidence type="ECO:0000256" key="1">
    <source>
        <dbReference type="ARBA" id="ARBA00022741"/>
    </source>
</evidence>
<dbReference type="GO" id="GO:0005524">
    <property type="term" value="F:ATP binding"/>
    <property type="evidence" value="ECO:0007669"/>
    <property type="project" value="UniProtKB-KW"/>
</dbReference>
<dbReference type="PROSITE" id="PS51194">
    <property type="entry name" value="HELICASE_CTER"/>
    <property type="match status" value="1"/>
</dbReference>
<comment type="caution">
    <text evidence="6">The sequence shown here is derived from an EMBL/GenBank/DDBJ whole genome shotgun (WGS) entry which is preliminary data.</text>
</comment>
<evidence type="ECO:0000259" key="5">
    <source>
        <dbReference type="PROSITE" id="PS51194"/>
    </source>
</evidence>
<dbReference type="InterPro" id="IPR027417">
    <property type="entry name" value="P-loop_NTPase"/>
</dbReference>
<dbReference type="InterPro" id="IPR014001">
    <property type="entry name" value="Helicase_ATP-bd"/>
</dbReference>
<dbReference type="CDD" id="cd18797">
    <property type="entry name" value="SF2_C_Hrq"/>
    <property type="match status" value="1"/>
</dbReference>
<dbReference type="AlphaFoldDB" id="A0A6N9H5D8"/>
<feature type="region of interest" description="Disordered" evidence="3">
    <location>
        <begin position="362"/>
        <end position="382"/>
    </location>
</feature>
<dbReference type="Gene3D" id="3.40.50.300">
    <property type="entry name" value="P-loop containing nucleotide triphosphate hydrolases"/>
    <property type="match status" value="2"/>
</dbReference>
<dbReference type="Pfam" id="PF09369">
    <property type="entry name" value="MZB"/>
    <property type="match status" value="1"/>
</dbReference>
<evidence type="ECO:0000313" key="7">
    <source>
        <dbReference type="Proteomes" id="UP000469215"/>
    </source>
</evidence>